<evidence type="ECO:0008006" key="6">
    <source>
        <dbReference type="Google" id="ProtNLM"/>
    </source>
</evidence>
<sequence>MNKKFIATFAAAAMLCCVCNAGVAVADESTAFQTTITQLVNEADNHIDALKKIVNEQDDAELKKAFTKDLKSAEQNKQKIQDARIVIEKFEKDLTAAGDNPDENTLKTLKDEYYAAQSAQNQIFSGDNHTHLVGWSMPYDDPFEGYPDYSRWLKEAMSYGKISDANVEITKLKNTKEKIGTLVKSIKLPSEINPENTDDKCDHEFKGEELQFWYDGAADASNTKYVAAQLDYWRKDVQYIKNRLKDKVAKSVSGLAADMKYNLENKIYHLTSKVEAAMNLHDGEEYLLKESKEYSNLEDAFKHNIMQYNNFGITEDQSSTPAKDGFNYKTYSDLEDKIQKLYGDESYNIPSRFSTIVNNPANADAATRKDYLAFYKKRIEIEKQIDKLYKQKRALGEYPYEDHKPTTDSRTARPGAISYAYLQLKFKKYVQNLLDKGTDLKKWLAENKPAYDAIFTERKKEFGTPNKVSYEQKKSPKYFESFFKQHRYEFIENLVASREYKKYVKNALKDNKTYADMIKDTEDALKGADSDTNNRLYPRIDFIKHLQEYGNDDEVAKILDTDDVALTPEQKSSEALVDDSIPDFKKLSERDKPHFPHSNPTGGSSSVNVGGSAGGTNTAPPVNPDDINSGDDSDDFNIDDLNLDDIDLDDLGLDKLDLDDLGIDDVEAEDFDFSEFDTYLSEISDDDLASLNIDDINF</sequence>
<evidence type="ECO:0000313" key="4">
    <source>
        <dbReference type="EMBL" id="KXA20152.1"/>
    </source>
</evidence>
<comment type="caution">
    <text evidence="4">The sequence shown here is derived from an EMBL/GenBank/DDBJ whole genome shotgun (WGS) entry which is preliminary data.</text>
</comment>
<keyword evidence="1" id="KW-0175">Coiled coil</keyword>
<evidence type="ECO:0000313" key="5">
    <source>
        <dbReference type="Proteomes" id="UP000070687"/>
    </source>
</evidence>
<dbReference type="AlphaFoldDB" id="A0A133NV35"/>
<dbReference type="RefSeq" id="WP_064347306.1">
    <property type="nucleotide sequence ID" value="NZ_KQ956861.1"/>
</dbReference>
<accession>A0A133NV35</accession>
<feature type="coiled-coil region" evidence="1">
    <location>
        <begin position="63"/>
        <end position="93"/>
    </location>
</feature>
<name>A0A133NV35_GARVA</name>
<organism evidence="4 5">
    <name type="scientific">Gardnerella vaginalis</name>
    <dbReference type="NCBI Taxonomy" id="2702"/>
    <lineage>
        <taxon>Bacteria</taxon>
        <taxon>Bacillati</taxon>
        <taxon>Actinomycetota</taxon>
        <taxon>Actinomycetes</taxon>
        <taxon>Bifidobacteriales</taxon>
        <taxon>Bifidobacteriaceae</taxon>
        <taxon>Gardnerella</taxon>
    </lineage>
</organism>
<dbReference type="OrthoDB" id="10010696at2"/>
<evidence type="ECO:0000256" key="2">
    <source>
        <dbReference type="SAM" id="MobiDB-lite"/>
    </source>
</evidence>
<feature type="region of interest" description="Disordered" evidence="2">
    <location>
        <begin position="587"/>
        <end position="633"/>
    </location>
</feature>
<dbReference type="Proteomes" id="UP000070687">
    <property type="component" value="Unassembled WGS sequence"/>
</dbReference>
<feature type="chain" id="PRO_5007458106" description="Peptidase" evidence="3">
    <location>
        <begin position="27"/>
        <end position="698"/>
    </location>
</feature>
<feature type="signal peptide" evidence="3">
    <location>
        <begin position="1"/>
        <end position="26"/>
    </location>
</feature>
<evidence type="ECO:0000256" key="3">
    <source>
        <dbReference type="SAM" id="SignalP"/>
    </source>
</evidence>
<dbReference type="EMBL" id="LRQB01000052">
    <property type="protein sequence ID" value="KXA20152.1"/>
    <property type="molecule type" value="Genomic_DNA"/>
</dbReference>
<reference evidence="4 5" key="1">
    <citation type="submission" date="2016-01" db="EMBL/GenBank/DDBJ databases">
        <authorList>
            <person name="Oliw E.H."/>
        </authorList>
    </citation>
    <scope>NUCLEOTIDE SEQUENCE [LARGE SCALE GENOMIC DNA]</scope>
    <source>
        <strain evidence="4 5">PSS_7772B</strain>
    </source>
</reference>
<dbReference type="PATRIC" id="fig|2702.100.peg.827"/>
<proteinExistence type="predicted"/>
<feature type="compositionally biased region" description="Low complexity" evidence="2">
    <location>
        <begin position="602"/>
        <end position="619"/>
    </location>
</feature>
<evidence type="ECO:0000256" key="1">
    <source>
        <dbReference type="SAM" id="Coils"/>
    </source>
</evidence>
<keyword evidence="3" id="KW-0732">Signal</keyword>
<gene>
    <name evidence="4" type="ORF">HMPREF3208_00846</name>
</gene>
<protein>
    <recommendedName>
        <fullName evidence="6">Peptidase</fullName>
    </recommendedName>
</protein>